<dbReference type="EMBL" id="LK028606">
    <property type="protein sequence ID" value="CDS24472.1"/>
    <property type="molecule type" value="Genomic_DNA"/>
</dbReference>
<reference evidence="5 8" key="2">
    <citation type="journal article" date="2013" name="Nature">
        <title>The genomes of four tapeworm species reveal adaptations to parasitism.</title>
        <authorList>
            <person name="Tsai I.J."/>
            <person name="Zarowiecki M."/>
            <person name="Holroyd N."/>
            <person name="Garciarrubio A."/>
            <person name="Sanchez-Flores A."/>
            <person name="Brooks K.L."/>
            <person name="Tracey A."/>
            <person name="Bobes R.J."/>
            <person name="Fragoso G."/>
            <person name="Sciutto E."/>
            <person name="Aslett M."/>
            <person name="Beasley H."/>
            <person name="Bennett H.M."/>
            <person name="Cai J."/>
            <person name="Camicia F."/>
            <person name="Clark R."/>
            <person name="Cucher M."/>
            <person name="De Silva N."/>
            <person name="Day T.A."/>
            <person name="Deplazes P."/>
            <person name="Estrada K."/>
            <person name="Fernandez C."/>
            <person name="Holland P.W."/>
            <person name="Hou J."/>
            <person name="Hu S."/>
            <person name="Huckvale T."/>
            <person name="Hung S.S."/>
            <person name="Kamenetzky L."/>
            <person name="Keane J.A."/>
            <person name="Kiss F."/>
            <person name="Koziol U."/>
            <person name="Lambert O."/>
            <person name="Liu K."/>
            <person name="Luo X."/>
            <person name="Luo Y."/>
            <person name="Macchiaroli N."/>
            <person name="Nichol S."/>
            <person name="Paps J."/>
            <person name="Parkinson J."/>
            <person name="Pouchkina-Stantcheva N."/>
            <person name="Riddiford N."/>
            <person name="Rosenzvit M."/>
            <person name="Salinas G."/>
            <person name="Wasmuth J.D."/>
            <person name="Zamanian M."/>
            <person name="Zheng Y."/>
            <person name="Cai X."/>
            <person name="Soberon X."/>
            <person name="Olson P.D."/>
            <person name="Laclette J.P."/>
            <person name="Brehm K."/>
            <person name="Berriman M."/>
            <person name="Garciarrubio A."/>
            <person name="Bobes R.J."/>
            <person name="Fragoso G."/>
            <person name="Sanchez-Flores A."/>
            <person name="Estrada K."/>
            <person name="Cevallos M.A."/>
            <person name="Morett E."/>
            <person name="Gonzalez V."/>
            <person name="Portillo T."/>
            <person name="Ochoa-Leyva A."/>
            <person name="Jose M.V."/>
            <person name="Sciutto E."/>
            <person name="Landa A."/>
            <person name="Jimenez L."/>
            <person name="Valdes V."/>
            <person name="Carrero J.C."/>
            <person name="Larralde C."/>
            <person name="Morales-Montor J."/>
            <person name="Limon-Lason J."/>
            <person name="Soberon X."/>
            <person name="Laclette J.P."/>
        </authorList>
    </citation>
    <scope>NUCLEOTIDE SEQUENCE [LARGE SCALE GENOMIC DNA]</scope>
</reference>
<reference evidence="5" key="3">
    <citation type="submission" date="2014-06" db="EMBL/GenBank/DDBJ databases">
        <authorList>
            <person name="Aslett M."/>
        </authorList>
    </citation>
    <scope>NUCLEOTIDE SEQUENCE</scope>
</reference>
<name>U6JM88_ECHGR</name>
<dbReference type="PANTHER" id="PTHR10540:SF8">
    <property type="entry name" value="COP9 SIGNALOSOME COMPLEX SUBUNIT 6"/>
    <property type="match status" value="1"/>
</dbReference>
<dbReference type="InterPro" id="IPR024969">
    <property type="entry name" value="EIF3F/CSN6-like_C"/>
</dbReference>
<dbReference type="Proteomes" id="UP000492820">
    <property type="component" value="Unassembled WGS sequence"/>
</dbReference>
<dbReference type="Pfam" id="PF01398">
    <property type="entry name" value="JAB"/>
    <property type="match status" value="1"/>
</dbReference>
<reference evidence="6 7" key="1">
    <citation type="journal article" date="2013" name="Nat. Genet.">
        <title>The genome of the hydatid tapeworm Echinococcus granulosus.</title>
        <authorList>
            <person name="Zheng H."/>
            <person name="Zhang W."/>
            <person name="Zhang L."/>
            <person name="Zhang Z."/>
            <person name="Li J."/>
            <person name="Lu G."/>
            <person name="Zhu Y."/>
            <person name="Wang Y."/>
            <person name="Huang Y."/>
            <person name="Liu J."/>
            <person name="Kang H."/>
            <person name="Chen J."/>
            <person name="Wang L."/>
            <person name="Chen A."/>
            <person name="Yu S."/>
            <person name="Gao Z."/>
            <person name="Jin L."/>
            <person name="Gu W."/>
            <person name="Wang Z."/>
            <person name="Zhao L."/>
            <person name="Shi B."/>
            <person name="Wen H."/>
            <person name="Lin R."/>
            <person name="Jones M.K."/>
            <person name="Brejova B."/>
            <person name="Vinar T."/>
            <person name="Zhao G."/>
            <person name="McManus D.P."/>
            <person name="Chen Z."/>
            <person name="Zhou Y."/>
            <person name="Wang S."/>
        </authorList>
    </citation>
    <scope>NUCLEOTIDE SEQUENCE [LARGE SCALE GENOMIC DNA]</scope>
</reference>
<feature type="region of interest" description="Disordered" evidence="3">
    <location>
        <begin position="346"/>
        <end position="370"/>
    </location>
</feature>
<dbReference type="STRING" id="6210.U6JM88"/>
<dbReference type="OMA" id="SEHWMRE"/>
<dbReference type="GO" id="GO:0008180">
    <property type="term" value="C:COP9 signalosome"/>
    <property type="evidence" value="ECO:0007669"/>
    <property type="project" value="TreeGrafter"/>
</dbReference>
<feature type="domain" description="MPN" evidence="4">
    <location>
        <begin position="21"/>
        <end position="155"/>
    </location>
</feature>
<dbReference type="WBParaSite" id="EgrG_000331200">
    <property type="protein sequence ID" value="EgrG_000331200"/>
    <property type="gene ID" value="EgrG_000331200"/>
</dbReference>
<dbReference type="EMBL" id="APAU02000037">
    <property type="protein sequence ID" value="EUB59901.1"/>
    <property type="molecule type" value="Genomic_DNA"/>
</dbReference>
<dbReference type="Pfam" id="PF13012">
    <property type="entry name" value="MitMem_reg"/>
    <property type="match status" value="1"/>
</dbReference>
<evidence type="ECO:0000256" key="2">
    <source>
        <dbReference type="ARBA" id="ARBA00014871"/>
    </source>
</evidence>
<dbReference type="Proteomes" id="UP000019149">
    <property type="component" value="Unassembled WGS sequence"/>
</dbReference>
<comment type="similarity">
    <text evidence="1">Belongs to the peptidase M67A family. CSN6 subfamily.</text>
</comment>
<dbReference type="PROSITE" id="PS50249">
    <property type="entry name" value="MPN"/>
    <property type="match status" value="1"/>
</dbReference>
<evidence type="ECO:0000259" key="4">
    <source>
        <dbReference type="PROSITE" id="PS50249"/>
    </source>
</evidence>
<evidence type="ECO:0000313" key="6">
    <source>
        <dbReference type="EMBL" id="EUB59901.1"/>
    </source>
</evidence>
<dbReference type="GeneID" id="36340942"/>
<dbReference type="InterPro" id="IPR037518">
    <property type="entry name" value="MPN"/>
</dbReference>
<evidence type="ECO:0000256" key="1">
    <source>
        <dbReference type="ARBA" id="ARBA00010893"/>
    </source>
</evidence>
<protein>
    <recommendedName>
        <fullName evidence="2">COP9 signalosome complex subunit 6</fullName>
    </recommendedName>
</protein>
<evidence type="ECO:0000256" key="3">
    <source>
        <dbReference type="SAM" id="MobiDB-lite"/>
    </source>
</evidence>
<sequence length="370" mass="40085">MDTDLPNDPVDTNSNQDNISVLIHPLVVLNVSEHWMREKLALDSTAVVVYGALLGKHRGREIEYQIFNSYEILVNEDMTVDRDYFAAREGQFKQVYPGLDLIGWYATGGPITEENKLLNSRFLESSESLIILKLNPLEKSGERLPIRVYETVVGSDSCVDFKQIPYTLAHDAIEHIGVDHLARVNASAGGATGSGGGVGSSADDISPTAECLMGNFHAVQMLSKRLHLLRDYVDAVMHGELPSHAGRLREIHALLSRLPHCLESEGTDPDTVGADGGSSMRGGDDGTNSLLRQANDVCLSSLLGGLTRALQSLHLWVCQERLVAACKDASEKGQGIGTTTTSQRLRPTFKMPLPPPTMEVVAAGEDGTKG</sequence>
<dbReference type="GO" id="GO:0008237">
    <property type="term" value="F:metallopeptidase activity"/>
    <property type="evidence" value="ECO:0007669"/>
    <property type="project" value="InterPro"/>
</dbReference>
<dbReference type="PANTHER" id="PTHR10540">
    <property type="entry name" value="EUKARYOTIC TRANSLATION INITIATION FACTOR 3 SUBUNIT F-RELATED"/>
    <property type="match status" value="1"/>
</dbReference>
<evidence type="ECO:0000313" key="5">
    <source>
        <dbReference type="EMBL" id="CDS24472.1"/>
    </source>
</evidence>
<evidence type="ECO:0000313" key="9">
    <source>
        <dbReference type="WBParaSite" id="EgrG_000331200"/>
    </source>
</evidence>
<evidence type="ECO:0000313" key="8">
    <source>
        <dbReference type="Proteomes" id="UP000492820"/>
    </source>
</evidence>
<dbReference type="AlphaFoldDB" id="U6JM88"/>
<dbReference type="InterPro" id="IPR000555">
    <property type="entry name" value="JAMM/MPN+_dom"/>
</dbReference>
<gene>
    <name evidence="6 9" type="ORF">EGR_05227</name>
    <name evidence="5" type="ORF">EgrG_000331200</name>
</gene>
<evidence type="ECO:0000313" key="7">
    <source>
        <dbReference type="Proteomes" id="UP000019149"/>
    </source>
</evidence>
<dbReference type="SMART" id="SM00232">
    <property type="entry name" value="JAB_MPN"/>
    <property type="match status" value="1"/>
</dbReference>
<accession>U6JM88</accession>
<feature type="region of interest" description="Disordered" evidence="3">
    <location>
        <begin position="264"/>
        <end position="284"/>
    </location>
</feature>
<reference evidence="9" key="4">
    <citation type="submission" date="2020-10" db="UniProtKB">
        <authorList>
            <consortium name="WormBaseParasite"/>
        </authorList>
    </citation>
    <scope>IDENTIFICATION</scope>
</reference>
<organism evidence="6 7">
    <name type="scientific">Echinococcus granulosus</name>
    <name type="common">Hydatid tapeworm</name>
    <dbReference type="NCBI Taxonomy" id="6210"/>
    <lineage>
        <taxon>Eukaryota</taxon>
        <taxon>Metazoa</taxon>
        <taxon>Spiralia</taxon>
        <taxon>Lophotrochozoa</taxon>
        <taxon>Platyhelminthes</taxon>
        <taxon>Cestoda</taxon>
        <taxon>Eucestoda</taxon>
        <taxon>Cyclophyllidea</taxon>
        <taxon>Taeniidae</taxon>
        <taxon>Echinococcus</taxon>
        <taxon>Echinococcus granulosus group</taxon>
    </lineage>
</organism>
<keyword evidence="7" id="KW-1185">Reference proteome</keyword>
<dbReference type="CTD" id="36340942"/>
<dbReference type="RefSeq" id="XP_024351097.1">
    <property type="nucleotide sequence ID" value="XM_024494476.1"/>
</dbReference>
<proteinExistence type="inferred from homology"/>
<dbReference type="KEGG" id="egl:EGR_05227"/>
<dbReference type="Gene3D" id="3.40.140.10">
    <property type="entry name" value="Cytidine Deaminase, domain 2"/>
    <property type="match status" value="1"/>
</dbReference>
<dbReference type="OrthoDB" id="1378at2759"/>